<evidence type="ECO:0000313" key="3">
    <source>
        <dbReference type="Proteomes" id="UP000198809"/>
    </source>
</evidence>
<dbReference type="EMBL" id="CP076607">
    <property type="protein sequence ID" value="QWU17352.1"/>
    <property type="molecule type" value="Genomic_DNA"/>
</dbReference>
<evidence type="ECO:0000313" key="2">
    <source>
        <dbReference type="EMBL" id="SEO02382.1"/>
    </source>
</evidence>
<name>A0A1H8LB35_9BACL</name>
<dbReference type="Proteomes" id="UP000198809">
    <property type="component" value="Unassembled WGS sequence"/>
</dbReference>
<dbReference type="RefSeq" id="WP_036595692.1">
    <property type="nucleotide sequence ID" value="NZ_CP076607.1"/>
</dbReference>
<proteinExistence type="predicted"/>
<keyword evidence="4" id="KW-1185">Reference proteome</keyword>
<organism evidence="2 3">
    <name type="scientific">Paenibacillus sophorae</name>
    <dbReference type="NCBI Taxonomy" id="1333845"/>
    <lineage>
        <taxon>Bacteria</taxon>
        <taxon>Bacillati</taxon>
        <taxon>Bacillota</taxon>
        <taxon>Bacilli</taxon>
        <taxon>Bacillales</taxon>
        <taxon>Paenibacillaceae</taxon>
        <taxon>Paenibacillus</taxon>
    </lineage>
</organism>
<dbReference type="EMBL" id="FODH01000004">
    <property type="protein sequence ID" value="SEO02382.1"/>
    <property type="molecule type" value="Genomic_DNA"/>
</dbReference>
<dbReference type="AlphaFoldDB" id="A0A1H8LB35"/>
<protein>
    <submittedName>
        <fullName evidence="2">Uncharacterized protein</fullName>
    </submittedName>
</protein>
<dbReference type="STRING" id="1333845.SAMN04487895_104264"/>
<dbReference type="OrthoDB" id="2629395at2"/>
<dbReference type="Proteomes" id="UP000683429">
    <property type="component" value="Chromosome"/>
</dbReference>
<evidence type="ECO:0000313" key="1">
    <source>
        <dbReference type="EMBL" id="QWU17352.1"/>
    </source>
</evidence>
<accession>A0A1H8LB35</accession>
<evidence type="ECO:0000313" key="4">
    <source>
        <dbReference type="Proteomes" id="UP000683429"/>
    </source>
</evidence>
<reference evidence="1 4" key="2">
    <citation type="submission" date="2021-06" db="EMBL/GenBank/DDBJ databases">
        <title>Whole genome sequence of Paenibacillus sophorae DSM23020 for comparative genomics.</title>
        <authorList>
            <person name="Kim M.-J."/>
            <person name="Lee G."/>
            <person name="Shin J.-H."/>
        </authorList>
    </citation>
    <scope>NUCLEOTIDE SEQUENCE [LARGE SCALE GENOMIC DNA]</scope>
    <source>
        <strain evidence="1 4">DSM 23020</strain>
    </source>
</reference>
<sequence length="65" mass="7569">MNGDELGGRVWKSMIGEHIWALMESDQEAFKTAVKEYFARGHPDFTVIRAKYPHIYIRDDRGQQA</sequence>
<reference evidence="2 3" key="1">
    <citation type="submission" date="2016-10" db="EMBL/GenBank/DDBJ databases">
        <authorList>
            <person name="de Groot N.N."/>
        </authorList>
    </citation>
    <scope>NUCLEOTIDE SEQUENCE [LARGE SCALE GENOMIC DNA]</scope>
    <source>
        <strain evidence="2 3">CGMCC 1.10238</strain>
    </source>
</reference>
<gene>
    <name evidence="1" type="ORF">KP014_09470</name>
    <name evidence="2" type="ORF">SAMN04487895_104264</name>
</gene>